<reference evidence="8 10" key="1">
    <citation type="journal article" date="2011" name="Nature">
        <title>The Medicago genome provides insight into the evolution of rhizobial symbioses.</title>
        <authorList>
            <person name="Young N.D."/>
            <person name="Debelle F."/>
            <person name="Oldroyd G.E."/>
            <person name="Geurts R."/>
            <person name="Cannon S.B."/>
            <person name="Udvardi M.K."/>
            <person name="Benedito V.A."/>
            <person name="Mayer K.F."/>
            <person name="Gouzy J."/>
            <person name="Schoof H."/>
            <person name="Van de Peer Y."/>
            <person name="Proost S."/>
            <person name="Cook D.R."/>
            <person name="Meyers B.C."/>
            <person name="Spannagl M."/>
            <person name="Cheung F."/>
            <person name="De Mita S."/>
            <person name="Krishnakumar V."/>
            <person name="Gundlach H."/>
            <person name="Zhou S."/>
            <person name="Mudge J."/>
            <person name="Bharti A.K."/>
            <person name="Murray J.D."/>
            <person name="Naoumkina M.A."/>
            <person name="Rosen B."/>
            <person name="Silverstein K.A."/>
            <person name="Tang H."/>
            <person name="Rombauts S."/>
            <person name="Zhao P.X."/>
            <person name="Zhou P."/>
            <person name="Barbe V."/>
            <person name="Bardou P."/>
            <person name="Bechner M."/>
            <person name="Bellec A."/>
            <person name="Berger A."/>
            <person name="Berges H."/>
            <person name="Bidwell S."/>
            <person name="Bisseling T."/>
            <person name="Choisne N."/>
            <person name="Couloux A."/>
            <person name="Denny R."/>
            <person name="Deshpande S."/>
            <person name="Dai X."/>
            <person name="Doyle J.J."/>
            <person name="Dudez A.M."/>
            <person name="Farmer A.D."/>
            <person name="Fouteau S."/>
            <person name="Franken C."/>
            <person name="Gibelin C."/>
            <person name="Gish J."/>
            <person name="Goldstein S."/>
            <person name="Gonzalez A.J."/>
            <person name="Green P.J."/>
            <person name="Hallab A."/>
            <person name="Hartog M."/>
            <person name="Hua A."/>
            <person name="Humphray S.J."/>
            <person name="Jeong D.H."/>
            <person name="Jing Y."/>
            <person name="Jocker A."/>
            <person name="Kenton S.M."/>
            <person name="Kim D.J."/>
            <person name="Klee K."/>
            <person name="Lai H."/>
            <person name="Lang C."/>
            <person name="Lin S."/>
            <person name="Macmil S.L."/>
            <person name="Magdelenat G."/>
            <person name="Matthews L."/>
            <person name="McCorrison J."/>
            <person name="Monaghan E.L."/>
            <person name="Mun J.H."/>
            <person name="Najar F.Z."/>
            <person name="Nicholson C."/>
            <person name="Noirot C."/>
            <person name="O'Bleness M."/>
            <person name="Paule C.R."/>
            <person name="Poulain J."/>
            <person name="Prion F."/>
            <person name="Qin B."/>
            <person name="Qu C."/>
            <person name="Retzel E.F."/>
            <person name="Riddle C."/>
            <person name="Sallet E."/>
            <person name="Samain S."/>
            <person name="Samson N."/>
            <person name="Sanders I."/>
            <person name="Saurat O."/>
            <person name="Scarpelli C."/>
            <person name="Schiex T."/>
            <person name="Segurens B."/>
            <person name="Severin A.J."/>
            <person name="Sherrier D.J."/>
            <person name="Shi R."/>
            <person name="Sims S."/>
            <person name="Singer S.R."/>
            <person name="Sinharoy S."/>
            <person name="Sterck L."/>
            <person name="Viollet A."/>
            <person name="Wang B.B."/>
            <person name="Wang K."/>
            <person name="Wang M."/>
            <person name="Wang X."/>
            <person name="Warfsmann J."/>
            <person name="Weissenbach J."/>
            <person name="White D.D."/>
            <person name="White J.D."/>
            <person name="Wiley G.B."/>
            <person name="Wincker P."/>
            <person name="Xing Y."/>
            <person name="Yang L."/>
            <person name="Yao Z."/>
            <person name="Ying F."/>
            <person name="Zhai J."/>
            <person name="Zhou L."/>
            <person name="Zuber A."/>
            <person name="Denarie J."/>
            <person name="Dixon R.A."/>
            <person name="May G.D."/>
            <person name="Schwartz D.C."/>
            <person name="Rogers J."/>
            <person name="Quetier F."/>
            <person name="Town C.D."/>
            <person name="Roe B.A."/>
        </authorList>
    </citation>
    <scope>NUCLEOTIDE SEQUENCE [LARGE SCALE GENOMIC DNA]</scope>
    <source>
        <strain evidence="8">A17</strain>
        <strain evidence="9 10">cv. Jemalong A17</strain>
    </source>
</reference>
<dbReference type="InterPro" id="IPR027443">
    <property type="entry name" value="IPNS-like_sf"/>
</dbReference>
<evidence type="ECO:0000313" key="9">
    <source>
        <dbReference type="EnsemblPlants" id="AET03089"/>
    </source>
</evidence>
<comment type="cofactor">
    <cofactor evidence="1">
        <name>Fe cation</name>
        <dbReference type="ChEBI" id="CHEBI:24875"/>
    </cofactor>
</comment>
<dbReference type="Pfam" id="PF14226">
    <property type="entry name" value="DIOX_N"/>
    <property type="match status" value="1"/>
</dbReference>
<evidence type="ECO:0000256" key="5">
    <source>
        <dbReference type="ARBA" id="ARBA00023004"/>
    </source>
</evidence>
<evidence type="ECO:0000256" key="1">
    <source>
        <dbReference type="ARBA" id="ARBA00001962"/>
    </source>
</evidence>
<dbReference type="EMBL" id="CM001224">
    <property type="protein sequence ID" value="AET03089.2"/>
    <property type="molecule type" value="Genomic_DNA"/>
</dbReference>
<keyword evidence="10" id="KW-1185">Reference proteome</keyword>
<evidence type="ECO:0000313" key="10">
    <source>
        <dbReference type="Proteomes" id="UP000002051"/>
    </source>
</evidence>
<reference evidence="9" key="3">
    <citation type="submission" date="2015-04" db="UniProtKB">
        <authorList>
            <consortium name="EnsemblPlants"/>
        </authorList>
    </citation>
    <scope>IDENTIFICATION</scope>
    <source>
        <strain evidence="9">cv. Jemalong A17</strain>
    </source>
</reference>
<dbReference type="OrthoDB" id="288590at2759"/>
<dbReference type="KEGG" id="mtr:11409504"/>
<dbReference type="InterPro" id="IPR005123">
    <property type="entry name" value="Oxoglu/Fe-dep_dioxygenase_dom"/>
</dbReference>
<evidence type="ECO:0000256" key="4">
    <source>
        <dbReference type="ARBA" id="ARBA00023002"/>
    </source>
</evidence>
<accession>G7LEP4</accession>
<evidence type="ECO:0000259" key="7">
    <source>
        <dbReference type="PROSITE" id="PS51471"/>
    </source>
</evidence>
<keyword evidence="3 6" id="KW-0479">Metal-binding</keyword>
<dbReference type="InterPro" id="IPR026992">
    <property type="entry name" value="DIOX_N"/>
</dbReference>
<comment type="similarity">
    <text evidence="2 6">Belongs to the iron/ascorbate-dependent oxidoreductase family.</text>
</comment>
<proteinExistence type="inferred from homology"/>
<protein>
    <submittedName>
        <fullName evidence="8">2OG-Fe(II) oxygenase family oxidoreductase</fullName>
    </submittedName>
</protein>
<dbReference type="AlphaFoldDB" id="G7LEP4"/>
<dbReference type="PANTHER" id="PTHR10209">
    <property type="entry name" value="OXIDOREDUCTASE, 2OG-FE II OXYGENASE FAMILY PROTEIN"/>
    <property type="match status" value="1"/>
</dbReference>
<organism evidence="8 10">
    <name type="scientific">Medicago truncatula</name>
    <name type="common">Barrel medic</name>
    <name type="synonym">Medicago tribuloides</name>
    <dbReference type="NCBI Taxonomy" id="3880"/>
    <lineage>
        <taxon>Eukaryota</taxon>
        <taxon>Viridiplantae</taxon>
        <taxon>Streptophyta</taxon>
        <taxon>Embryophyta</taxon>
        <taxon>Tracheophyta</taxon>
        <taxon>Spermatophyta</taxon>
        <taxon>Magnoliopsida</taxon>
        <taxon>eudicotyledons</taxon>
        <taxon>Gunneridae</taxon>
        <taxon>Pentapetalae</taxon>
        <taxon>rosids</taxon>
        <taxon>fabids</taxon>
        <taxon>Fabales</taxon>
        <taxon>Fabaceae</taxon>
        <taxon>Papilionoideae</taxon>
        <taxon>50 kb inversion clade</taxon>
        <taxon>NPAAA clade</taxon>
        <taxon>Hologalegina</taxon>
        <taxon>IRL clade</taxon>
        <taxon>Trifolieae</taxon>
        <taxon>Medicago</taxon>
    </lineage>
</organism>
<dbReference type="PaxDb" id="3880-AET03089"/>
<dbReference type="GO" id="GO:0051213">
    <property type="term" value="F:dioxygenase activity"/>
    <property type="evidence" value="ECO:0007669"/>
    <property type="project" value="UniProtKB-ARBA"/>
</dbReference>
<feature type="domain" description="Fe2OG dioxygenase" evidence="7">
    <location>
        <begin position="217"/>
        <end position="319"/>
    </location>
</feature>
<name>G7LEP4_MEDTR</name>
<dbReference type="GO" id="GO:0046872">
    <property type="term" value="F:metal ion binding"/>
    <property type="evidence" value="ECO:0007669"/>
    <property type="project" value="UniProtKB-KW"/>
</dbReference>
<dbReference type="FunFam" id="2.60.120.330:FF:000005">
    <property type="entry name" value="1-aminocyclopropane-1-carboxylate oxidase homolog 1"/>
    <property type="match status" value="1"/>
</dbReference>
<sequence>MEVKNSNLSHENDDSTYDRNDELKVFDDSKLGVRGLMERGVTKIPRMFYSGEVNIIKNPIKNSMLNVPIIDLKDIHIDPSRRVEVINQIRTACKEWGFFQVINHGIPIDVLDETIDGIRRFHEQDPEVRKQFYNRDMKKKIVYLSTTSLYRDKSANWRDSVGCFMAPNPPKHEELPEVFRDIIMEYSKKVATLGSTISELFSETLGLHPSYLKERNYFEGIFIQGHYYPPCPEPELTMGASTHTDPAFMTIVLQEQLAGLQVLRDNQWFNVAPVHGALVVNIGDLLQLISNDNFSSVYHRVLSNHKGPRVSVAAFFGNSHDLEKASSTIYGPIKELLSEENPPIYRDTSLGEFMSHYLTKGLFGNSALQSFRL</sequence>
<keyword evidence="5 6" id="KW-0408">Iron</keyword>
<dbReference type="SUPFAM" id="SSF51197">
    <property type="entry name" value="Clavaminate synthase-like"/>
    <property type="match status" value="1"/>
</dbReference>
<dbReference type="Gene3D" id="2.60.120.330">
    <property type="entry name" value="B-lactam Antibiotic, Isopenicillin N Synthase, Chain"/>
    <property type="match status" value="1"/>
</dbReference>
<dbReference type="PANTHER" id="PTHR10209:SF797">
    <property type="entry name" value="OXIDASE, PUTATIVE-RELATED"/>
    <property type="match status" value="1"/>
</dbReference>
<dbReference type="Pfam" id="PF03171">
    <property type="entry name" value="2OG-FeII_Oxy"/>
    <property type="match status" value="1"/>
</dbReference>
<dbReference type="STRING" id="3880.G7LEP4"/>
<accession>A0A0C3Y1E6</accession>
<dbReference type="PROSITE" id="PS51471">
    <property type="entry name" value="FE2OG_OXY"/>
    <property type="match status" value="1"/>
</dbReference>
<evidence type="ECO:0000256" key="2">
    <source>
        <dbReference type="ARBA" id="ARBA00008056"/>
    </source>
</evidence>
<dbReference type="eggNOG" id="KOG0143">
    <property type="taxonomic scope" value="Eukaryota"/>
</dbReference>
<dbReference type="EnsemblPlants" id="AET03089">
    <property type="protein sequence ID" value="AET03089"/>
    <property type="gene ID" value="MTR_8g062600"/>
</dbReference>
<evidence type="ECO:0000256" key="6">
    <source>
        <dbReference type="RuleBase" id="RU003682"/>
    </source>
</evidence>
<evidence type="ECO:0000313" key="8">
    <source>
        <dbReference type="EMBL" id="AET03089.2"/>
    </source>
</evidence>
<dbReference type="InterPro" id="IPR044861">
    <property type="entry name" value="IPNS-like_FE2OG_OXY"/>
</dbReference>
<dbReference type="Proteomes" id="UP000002051">
    <property type="component" value="Chromosome 8"/>
</dbReference>
<gene>
    <name evidence="9" type="primary">11409504</name>
    <name evidence="8" type="ordered locus">MTR_8g062600</name>
</gene>
<keyword evidence="4 6" id="KW-0560">Oxidoreductase</keyword>
<reference evidence="8 10" key="2">
    <citation type="journal article" date="2014" name="BMC Genomics">
        <title>An improved genome release (version Mt4.0) for the model legume Medicago truncatula.</title>
        <authorList>
            <person name="Tang H."/>
            <person name="Krishnakumar V."/>
            <person name="Bidwell S."/>
            <person name="Rosen B."/>
            <person name="Chan A."/>
            <person name="Zhou S."/>
            <person name="Gentzbittel L."/>
            <person name="Childs K.L."/>
            <person name="Yandell M."/>
            <person name="Gundlach H."/>
            <person name="Mayer K.F."/>
            <person name="Schwartz D.C."/>
            <person name="Town C.D."/>
        </authorList>
    </citation>
    <scope>GENOME REANNOTATION</scope>
    <source>
        <strain evidence="9 10">cv. Jemalong A17</strain>
    </source>
</reference>
<dbReference type="HOGENOM" id="CLU_010119_0_0_1"/>
<evidence type="ECO:0000256" key="3">
    <source>
        <dbReference type="ARBA" id="ARBA00022723"/>
    </source>
</evidence>